<dbReference type="InterPro" id="IPR013762">
    <property type="entry name" value="Integrase-like_cat_sf"/>
</dbReference>
<proteinExistence type="inferred from homology"/>
<name>W0LB24_9GAMM</name>
<dbReference type="GO" id="GO:0006310">
    <property type="term" value="P:DNA recombination"/>
    <property type="evidence" value="ECO:0007669"/>
    <property type="project" value="UniProtKB-KW"/>
</dbReference>
<dbReference type="AlphaFoldDB" id="W0LB24"/>
<dbReference type="InterPro" id="IPR044068">
    <property type="entry name" value="CB"/>
</dbReference>
<dbReference type="SUPFAM" id="SSF56349">
    <property type="entry name" value="DNA breaking-rejoining enzymes"/>
    <property type="match status" value="1"/>
</dbReference>
<accession>W0LB24</accession>
<dbReference type="HOGENOM" id="CLU_045821_0_0_6"/>
<dbReference type="Gene3D" id="1.10.150.130">
    <property type="match status" value="1"/>
</dbReference>
<comment type="similarity">
    <text evidence="1">Belongs to the 'phage' integrase family.</text>
</comment>
<reference evidence="8 9" key="2">
    <citation type="submission" date="2015-03" db="EMBL/GenBank/DDBJ databases">
        <authorList>
            <person name="Chan K.-G."/>
        </authorList>
    </citation>
    <scope>NUCLEOTIDE SEQUENCE [LARGE SCALE GENOMIC DNA]</scope>
    <source>
        <strain evidence="8 9">RB-25</strain>
    </source>
</reference>
<evidence type="ECO:0000259" key="6">
    <source>
        <dbReference type="PROSITE" id="PS51898"/>
    </source>
</evidence>
<dbReference type="eggNOG" id="COG4974">
    <property type="taxonomic scope" value="Bacteria"/>
</dbReference>
<keyword evidence="4" id="KW-0233">DNA recombination</keyword>
<dbReference type="PANTHER" id="PTHR30349">
    <property type="entry name" value="PHAGE INTEGRASE-RELATED"/>
    <property type="match status" value="1"/>
</dbReference>
<gene>
    <name evidence="8" type="ORF">Z042_07405</name>
</gene>
<dbReference type="PATRIC" id="fig|1441930.4.peg.1476"/>
<dbReference type="Pfam" id="PF00589">
    <property type="entry name" value="Phage_integrase"/>
    <property type="match status" value="1"/>
</dbReference>
<dbReference type="Gene3D" id="1.10.443.10">
    <property type="entry name" value="Intergrase catalytic core"/>
    <property type="match status" value="1"/>
</dbReference>
<feature type="domain" description="Tyr recombinase" evidence="6">
    <location>
        <begin position="106"/>
        <end position="315"/>
    </location>
</feature>
<evidence type="ECO:0000256" key="2">
    <source>
        <dbReference type="ARBA" id="ARBA00022908"/>
    </source>
</evidence>
<dbReference type="Proteomes" id="UP000019030">
    <property type="component" value="Chromosome"/>
</dbReference>
<dbReference type="InterPro" id="IPR010998">
    <property type="entry name" value="Integrase_recombinase_N"/>
</dbReference>
<dbReference type="GO" id="GO:0015074">
    <property type="term" value="P:DNA integration"/>
    <property type="evidence" value="ECO:0007669"/>
    <property type="project" value="UniProtKB-KW"/>
</dbReference>
<feature type="domain" description="Core-binding (CB)" evidence="7">
    <location>
        <begin position="1"/>
        <end position="84"/>
    </location>
</feature>
<dbReference type="STRING" id="1441930.Z042_07405"/>
<reference evidence="8 9" key="1">
    <citation type="submission" date="2014-01" db="EMBL/GenBank/DDBJ databases">
        <title>Isolation of Serratia multitudinisentens RB-25 from Ex-Landfill site.</title>
        <authorList>
            <person name="Robson E.H.J."/>
        </authorList>
    </citation>
    <scope>NUCLEOTIDE SEQUENCE [LARGE SCALE GENOMIC DNA]</scope>
    <source>
        <strain evidence="8 9">RB-25</strain>
    </source>
</reference>
<dbReference type="PANTHER" id="PTHR30349:SF64">
    <property type="entry name" value="PROPHAGE INTEGRASE INTD-RELATED"/>
    <property type="match status" value="1"/>
</dbReference>
<evidence type="ECO:0000256" key="1">
    <source>
        <dbReference type="ARBA" id="ARBA00008857"/>
    </source>
</evidence>
<dbReference type="PROSITE" id="PS51898">
    <property type="entry name" value="TYR_RECOMBINASE"/>
    <property type="match status" value="1"/>
</dbReference>
<dbReference type="CDD" id="cd00397">
    <property type="entry name" value="DNA_BRE_C"/>
    <property type="match status" value="1"/>
</dbReference>
<dbReference type="InterPro" id="IPR050090">
    <property type="entry name" value="Tyrosine_recombinase_XerCD"/>
</dbReference>
<dbReference type="RefSeq" id="WP_024914263.1">
    <property type="nucleotide sequence ID" value="NZ_CP007044.2"/>
</dbReference>
<dbReference type="InterPro" id="IPR002104">
    <property type="entry name" value="Integrase_catalytic"/>
</dbReference>
<evidence type="ECO:0000313" key="8">
    <source>
        <dbReference type="EMBL" id="AHG19467.1"/>
    </source>
</evidence>
<evidence type="ECO:0000259" key="7">
    <source>
        <dbReference type="PROSITE" id="PS51900"/>
    </source>
</evidence>
<evidence type="ECO:0000256" key="3">
    <source>
        <dbReference type="ARBA" id="ARBA00023125"/>
    </source>
</evidence>
<dbReference type="PROSITE" id="PS51900">
    <property type="entry name" value="CB"/>
    <property type="match status" value="1"/>
</dbReference>
<evidence type="ECO:0008006" key="10">
    <source>
        <dbReference type="Google" id="ProtNLM"/>
    </source>
</evidence>
<evidence type="ECO:0000313" key="9">
    <source>
        <dbReference type="Proteomes" id="UP000019030"/>
    </source>
</evidence>
<keyword evidence="3 5" id="KW-0238">DNA-binding</keyword>
<dbReference type="InterPro" id="IPR011010">
    <property type="entry name" value="DNA_brk_join_enz"/>
</dbReference>
<dbReference type="KEGG" id="sfo:Z042_07405"/>
<evidence type="ECO:0000256" key="5">
    <source>
        <dbReference type="PROSITE-ProRule" id="PRU01248"/>
    </source>
</evidence>
<evidence type="ECO:0000256" key="4">
    <source>
        <dbReference type="ARBA" id="ARBA00023172"/>
    </source>
</evidence>
<keyword evidence="9" id="KW-1185">Reference proteome</keyword>
<dbReference type="GO" id="GO:0003677">
    <property type="term" value="F:DNA binding"/>
    <property type="evidence" value="ECO:0007669"/>
    <property type="project" value="UniProtKB-UniRule"/>
</dbReference>
<keyword evidence="2" id="KW-0229">DNA integration</keyword>
<dbReference type="EMBL" id="CP007044">
    <property type="protein sequence ID" value="AHG19467.1"/>
    <property type="molecule type" value="Genomic_DNA"/>
</dbReference>
<sequence length="326" mass="38330">MRKTFSFEELLEVYFFTRTLREASRWSYEKNVRTFLAFNSFRPAQVTEEVVLAWKEEVLGVQQRKPRTWNSKVRHLQALMNFAIERKLVPQKKNPFNGALVKEGKKKKKTITNTHINRTLSQMMLLCEEEAAGKMPLYGRPNALQPCWFWMTVLQLLDTTGIRLNQLLHIRLMDVRLEDGIIELDPAGCKNHHAHEVPIAKVLRPWLARVLDESRQQHALPDAQLFNVGRFVPRLRKKYPETMTEVPLRSFFRRLSRMMEYTATPHRFRHTMATNLMRSPNRNLKDVQTLLGHSSLQSTMEYIQVDTKFLGDVVDEEIARRRGKKS</sequence>
<organism evidence="8 9">
    <name type="scientific">Chania multitudinisentens RB-25</name>
    <dbReference type="NCBI Taxonomy" id="1441930"/>
    <lineage>
        <taxon>Bacteria</taxon>
        <taxon>Pseudomonadati</taxon>
        <taxon>Pseudomonadota</taxon>
        <taxon>Gammaproteobacteria</taxon>
        <taxon>Enterobacterales</taxon>
        <taxon>Yersiniaceae</taxon>
        <taxon>Chania</taxon>
    </lineage>
</organism>
<protein>
    <recommendedName>
        <fullName evidence="10">Recombinase XerD</fullName>
    </recommendedName>
</protein>